<dbReference type="InterPro" id="IPR051928">
    <property type="entry name" value="NorD/CobT"/>
</dbReference>
<name>A0A6J5LGH7_9CAUD</name>
<dbReference type="Gene3D" id="3.40.50.410">
    <property type="entry name" value="von Willebrand factor, type A domain"/>
    <property type="match status" value="1"/>
</dbReference>
<gene>
    <name evidence="3" type="ORF">UFOVP133_18</name>
</gene>
<evidence type="ECO:0000259" key="2">
    <source>
        <dbReference type="Pfam" id="PF11775"/>
    </source>
</evidence>
<organism evidence="3">
    <name type="scientific">uncultured Caudovirales phage</name>
    <dbReference type="NCBI Taxonomy" id="2100421"/>
    <lineage>
        <taxon>Viruses</taxon>
        <taxon>Duplodnaviria</taxon>
        <taxon>Heunggongvirae</taxon>
        <taxon>Uroviricota</taxon>
        <taxon>Caudoviricetes</taxon>
        <taxon>Peduoviridae</taxon>
        <taxon>Maltschvirus</taxon>
        <taxon>Maltschvirus maltsch</taxon>
    </lineage>
</organism>
<dbReference type="InterPro" id="IPR036465">
    <property type="entry name" value="vWFA_dom_sf"/>
</dbReference>
<dbReference type="EMBL" id="LR796246">
    <property type="protein sequence ID" value="CAB4130769.1"/>
    <property type="molecule type" value="Genomic_DNA"/>
</dbReference>
<dbReference type="PANTHER" id="PTHR41248:SF1">
    <property type="entry name" value="NORD PROTEIN"/>
    <property type="match status" value="1"/>
</dbReference>
<evidence type="ECO:0000256" key="1">
    <source>
        <dbReference type="SAM" id="MobiDB-lite"/>
    </source>
</evidence>
<dbReference type="Pfam" id="PF11775">
    <property type="entry name" value="CobT_C"/>
    <property type="match status" value="2"/>
</dbReference>
<accession>A0A6J5LGH7</accession>
<proteinExistence type="predicted"/>
<reference evidence="3" key="1">
    <citation type="submission" date="2020-04" db="EMBL/GenBank/DDBJ databases">
        <authorList>
            <person name="Chiriac C."/>
            <person name="Salcher M."/>
            <person name="Ghai R."/>
            <person name="Kavagutti S V."/>
        </authorList>
    </citation>
    <scope>NUCLEOTIDE SEQUENCE</scope>
</reference>
<sequence>MLTKGIEVQKYVRASAGRVGISIVFEDTNQPRHDGKTIYLPKITVDTTDAQLQEFMASVDHEVAHDRFSSFEVIREKKPDPEGLLMFVWNFLEDSRINMIESLEYRGFRENWDETSSLIVGRILSRMKKETSFTSKFTTALLCWDGVMSSSSFPKIELVTSKHTPDKKIADVLNNFSDRFVRTREILDKRLGTEATYDLAVDILNKIGEECKEDVKKHKEEATAKSKSKDGEAKSKPVESKSGDGKEPSKEDSETTKTNDDEYKVITIKLTEEELRAMSITLPKEGTRMGKTGINLEPVDYAGDKWDLTDYDKFVVINYPKAIGEDSYFRENLHTREFLTEYQDNVGSRLVSQENFAQQVRKLIQIRAKAQRQYGVKKGKLDQSRLSRICFNAPGFNERVFKNKIENKVLDAAITVLVDMSGSMNGMKAYYALASTLLVNEVCSTLNIPVEIVGFTDGYDIRANIQPVMFVYKNFSDLKVSEDQLKQSFALSSYHMCGNPDGENILWAHDRLVKRKEKKKLLIVMSDGSPAASKPSYGLSGFTSKAIKEIEDAKFIDIYGLGLCSNSVSEYYKANSVVNNPEEIPSKLLELIERKIINV</sequence>
<feature type="region of interest" description="Disordered" evidence="1">
    <location>
        <begin position="218"/>
        <end position="258"/>
    </location>
</feature>
<dbReference type="InterPro" id="IPR025861">
    <property type="entry name" value="CobT_VWA_dom"/>
</dbReference>
<dbReference type="PANTHER" id="PTHR41248">
    <property type="entry name" value="NORD PROTEIN"/>
    <property type="match status" value="1"/>
</dbReference>
<feature type="domain" description="Cobalamin biosynthesis protein CobT VWA" evidence="2">
    <location>
        <begin position="495"/>
        <end position="591"/>
    </location>
</feature>
<evidence type="ECO:0000313" key="3">
    <source>
        <dbReference type="EMBL" id="CAB4130769.1"/>
    </source>
</evidence>
<protein>
    <submittedName>
        <fullName evidence="3">CobT, cobaltochelatase, CobT subunit</fullName>
    </submittedName>
</protein>
<feature type="domain" description="Cobalamin biosynthesis protein CobT VWA" evidence="2">
    <location>
        <begin position="400"/>
        <end position="457"/>
    </location>
</feature>
<dbReference type="SUPFAM" id="SSF53300">
    <property type="entry name" value="vWA-like"/>
    <property type="match status" value="1"/>
</dbReference>